<dbReference type="Gene3D" id="1.10.490.10">
    <property type="entry name" value="Globins"/>
    <property type="match status" value="2"/>
</dbReference>
<keyword evidence="2" id="KW-0812">Transmembrane</keyword>
<feature type="transmembrane region" description="Helical" evidence="2">
    <location>
        <begin position="1556"/>
        <end position="1575"/>
    </location>
</feature>
<dbReference type="PANTHER" id="PTHR11590:SF81">
    <property type="entry name" value="PROTEIN-GLUTAMINE GAMMA-GLUTAMYLTRANSFERASE K-LIKE ISOFORM X4"/>
    <property type="match status" value="1"/>
</dbReference>
<feature type="domain" description="Transglutaminase-like" evidence="3">
    <location>
        <begin position="729"/>
        <end position="782"/>
    </location>
</feature>
<feature type="compositionally biased region" description="Low complexity" evidence="1">
    <location>
        <begin position="1"/>
        <end position="14"/>
    </location>
</feature>
<feature type="transmembrane region" description="Helical" evidence="2">
    <location>
        <begin position="1679"/>
        <end position="1704"/>
    </location>
</feature>
<evidence type="ECO:0000313" key="5">
    <source>
        <dbReference type="Proteomes" id="UP001642484"/>
    </source>
</evidence>
<dbReference type="PANTHER" id="PTHR11590">
    <property type="entry name" value="PROTEIN-GLUTAMINE GAMMA-GLUTAMYLTRANSFERASE"/>
    <property type="match status" value="1"/>
</dbReference>
<dbReference type="Gene3D" id="3.90.260.10">
    <property type="entry name" value="Transglutaminase-like"/>
    <property type="match status" value="2"/>
</dbReference>
<feature type="region of interest" description="Disordered" evidence="1">
    <location>
        <begin position="258"/>
        <end position="280"/>
    </location>
</feature>
<feature type="transmembrane region" description="Helical" evidence="2">
    <location>
        <begin position="1596"/>
        <end position="1618"/>
    </location>
</feature>
<feature type="transmembrane region" description="Helical" evidence="2">
    <location>
        <begin position="1748"/>
        <end position="1770"/>
    </location>
</feature>
<evidence type="ECO:0000259" key="3">
    <source>
        <dbReference type="SMART" id="SM00460"/>
    </source>
</evidence>
<feature type="domain" description="Transglutaminase-like" evidence="3">
    <location>
        <begin position="640"/>
        <end position="703"/>
    </location>
</feature>
<dbReference type="Proteomes" id="UP001642484">
    <property type="component" value="Unassembled WGS sequence"/>
</dbReference>
<feature type="region of interest" description="Disordered" evidence="1">
    <location>
        <begin position="1888"/>
        <end position="1922"/>
    </location>
</feature>
<dbReference type="InterPro" id="IPR036985">
    <property type="entry name" value="Transglutaminase-like_sf"/>
</dbReference>
<gene>
    <name evidence="4" type="ORF">CCMP2556_LOCUS50711</name>
</gene>
<accession>A0ABP0S959</accession>
<dbReference type="InterPro" id="IPR038765">
    <property type="entry name" value="Papain-like_cys_pep_sf"/>
</dbReference>
<dbReference type="InterPro" id="IPR009050">
    <property type="entry name" value="Globin-like_sf"/>
</dbReference>
<feature type="region of interest" description="Disordered" evidence="1">
    <location>
        <begin position="1"/>
        <end position="49"/>
    </location>
</feature>
<protein>
    <recommendedName>
        <fullName evidence="3">Transglutaminase-like domain-containing protein</fullName>
    </recommendedName>
</protein>
<feature type="transmembrane region" description="Helical" evidence="2">
    <location>
        <begin position="1439"/>
        <end position="1460"/>
    </location>
</feature>
<feature type="transmembrane region" description="Helical" evidence="2">
    <location>
        <begin position="1520"/>
        <end position="1544"/>
    </location>
</feature>
<dbReference type="EMBL" id="CAXAMN010027140">
    <property type="protein sequence ID" value="CAK9108884.1"/>
    <property type="molecule type" value="Genomic_DNA"/>
</dbReference>
<keyword evidence="5" id="KW-1185">Reference proteome</keyword>
<sequence>MRRESMSPSSSRSPSSEEKEETEYLPDEELPSEEDVEGLEEAVPQEEEEIHDECLEKYQEVHEDAMEEMRLPLEVVEEARQALNHFISLSNRDAAGEAIYAAIFDSAPSLHSFFKTPRSVMAMRFMNGVVTLMSVAHDPAALKLEVESVGFRHLEREVTPSRVAIFRDAIVELLDMELPNGLCTKAKLGIQAILNYCGGGYIYIRKNYSARIKIIQRSWRIANNKAGDEEEEEEQAKEQDEQVDKAAEGSVADFIKSKSDDLPLGKDETGRSRSKFKSESSMSTAATELKVSIGRPVACADLEADDESFAVGDMVLIQTGKYKSCQGEVIQISSSSKVKVRRRCGDGRKGDGKTWWYKPGQVEEIDDSEEEEEPVEPQEALPDISLIMDDDFRSKHKLCDRYKDLPPVDPRATPPRLNGRPVVRRGQSFRLQLQLSATKSADVRLLQGGQMGKAELRGGEIHVEIPAWAPVGEYEVLALDSKDATLATFGFIVIFNPFSCPSCPEYSDQHQEYLDGNEGLLFQGLSDHYTANHWYHEPFRAANLLIALKLLDWLPMMLRGDLTAVTRYLTNAVGDKVCFGKWGEGDYAGGKPDWGYKCRSKKYVKRRAEKWAHTCHDPTSWTSSSPILEKHWGLVQSGVPSAVQYCQCFVFSGVLTTIGRTLGIATRSVTNFQSAHDVNSDRGVSKFFFTTPTGVWEPVEFSDTLCPAWCESAKKAKKKKCNLKRCSSALRRGVGFTGRCKACIPCVPCESREDSIWSFHVWNEMYYARGNGQEWQALDATPQEMSGGKFQMGPASVPEVRHGKSDCYDTDFVIGEVNGDTKLYVYQVPNLDEDTKQKAIEKGEFMLHSGDPLFLGIRWYMDPFGDPYNTVGYKVVTKKPGQIAKSCWKNPSDCQDEELDLTPSYKQCPHAEGRQPFCAAGYSKTKPQCAEPGADEESLLQQEDEMFQEGNSSYQVVHRSLHELTGDSDDVKAEFSAFVPKTIELDHDLPLQITFTNTGSEQRTVRIAITSLGCDYRGMPVITMQTRRKKYAMKLPLDGLETLLQREVELGPRETKVFQHVVPAENLSGELLETLEVNAAEGTFFLQFHVSAHVLETGQTFGHQPRRHLVEVPTTFAEMFLFNAAVMGFSNSIWMQLVLDQFDNIVTNVANSYRLQEECDVLTLVLAKHRGPIKLPEFKAVTLASLRSLLPQDWDTHHEVAWNWLWENVERMLRLQINPKAYDMALENFVLSLDEKTLMTLRRGIYAEFFATAPAGQDFFKQSTTRLFFIADKVIEMTTGIFKDPRTMVEDISALGLRHVAYEIPTELFSPFVSAAVQVMSGLTTDETASSAFRWSLTLVSKILVRTCLEGSTIVMKAINTNEQKALQKAIAVAPRGKRAMELLEIRVGTQTISPLYWALESGSLNSAKAMITDLLTIRADRDNYYYGCDDLFRRHPEVMHKLCVEAPTLLTVLLDGLLWRSRKSLRGTRRVNYFVKHLLQDDKRQFNQALEWLVEFKDPKVISHSVVALFTDMLWSRLAIYYFLLGRLYFLSTLCVFAVSQAILPSAEPTEQENVLVFVCRCYIYLGSMCFLLVRQLRLCYRDVKDRSFSRPFGVPVPEHMCSITGMGYIALFWTLLVMCTQEPILWCLGDEGLLFNTTCPKGLERADAYAALSCVAMLLYCGLVLDLSILSMRLSAFVLVCGGVIAEVGLFLMAAAFLIISFALGISSLSHQSSGFEGLDRSAYALCSIMLGILPSYHLDDMQEHVGVVITVAIFVIFISIFLLNLLVAQLNQAYQVIFPDMQGYARLTRASVIVSVVEQAAQPRWNRFLDSLKLEHKLEFEEGDVGIAGGIQVTEPSWAHPTTVDSIVRFGGSTSTNMPWPEDDRLYGDDDRFERLEKLIVRCSKGKKSRSKLSGTGDTSSRMESGGGSIKSGSSNDSD</sequence>
<proteinExistence type="predicted"/>
<evidence type="ECO:0000256" key="2">
    <source>
        <dbReference type="SAM" id="Phobius"/>
    </source>
</evidence>
<reference evidence="4 5" key="1">
    <citation type="submission" date="2024-02" db="EMBL/GenBank/DDBJ databases">
        <authorList>
            <person name="Chen Y."/>
            <person name="Shah S."/>
            <person name="Dougan E. K."/>
            <person name="Thang M."/>
            <person name="Chan C."/>
        </authorList>
    </citation>
    <scope>NUCLEOTIDE SEQUENCE [LARGE SCALE GENOMIC DNA]</scope>
</reference>
<feature type="compositionally biased region" description="Basic and acidic residues" evidence="1">
    <location>
        <begin position="258"/>
        <end position="271"/>
    </location>
</feature>
<name>A0ABP0S959_9DINO</name>
<dbReference type="SUPFAM" id="SSF54001">
    <property type="entry name" value="Cysteine proteinases"/>
    <property type="match status" value="2"/>
</dbReference>
<feature type="compositionally biased region" description="Acidic residues" evidence="1">
    <location>
        <begin position="18"/>
        <end position="49"/>
    </location>
</feature>
<dbReference type="InterPro" id="IPR044399">
    <property type="entry name" value="Mb-like_M"/>
</dbReference>
<dbReference type="CDD" id="cd01040">
    <property type="entry name" value="Mb-like"/>
    <property type="match status" value="1"/>
</dbReference>
<keyword evidence="2" id="KW-0472">Membrane</keyword>
<dbReference type="SMART" id="SM00460">
    <property type="entry name" value="TGc"/>
    <property type="match status" value="2"/>
</dbReference>
<dbReference type="InterPro" id="IPR002931">
    <property type="entry name" value="Transglutaminase-like"/>
</dbReference>
<organism evidence="4 5">
    <name type="scientific">Durusdinium trenchii</name>
    <dbReference type="NCBI Taxonomy" id="1381693"/>
    <lineage>
        <taxon>Eukaryota</taxon>
        <taxon>Sar</taxon>
        <taxon>Alveolata</taxon>
        <taxon>Dinophyceae</taxon>
        <taxon>Suessiales</taxon>
        <taxon>Symbiodiniaceae</taxon>
        <taxon>Durusdinium</taxon>
    </lineage>
</organism>
<dbReference type="InterPro" id="IPR050779">
    <property type="entry name" value="Transglutaminase"/>
</dbReference>
<evidence type="ECO:0000256" key="1">
    <source>
        <dbReference type="SAM" id="MobiDB-lite"/>
    </source>
</evidence>
<dbReference type="SUPFAM" id="SSF46458">
    <property type="entry name" value="Globin-like"/>
    <property type="match status" value="2"/>
</dbReference>
<evidence type="ECO:0000313" key="4">
    <source>
        <dbReference type="EMBL" id="CAK9108884.1"/>
    </source>
</evidence>
<keyword evidence="2" id="KW-1133">Transmembrane helix</keyword>
<dbReference type="InterPro" id="IPR012292">
    <property type="entry name" value="Globin/Proto"/>
</dbReference>
<comment type="caution">
    <text evidence="4">The sequence shown here is derived from an EMBL/GenBank/DDBJ whole genome shotgun (WGS) entry which is preliminary data.</text>
</comment>
<feature type="transmembrane region" description="Helical" evidence="2">
    <location>
        <begin position="1650"/>
        <end position="1672"/>
    </location>
</feature>